<keyword evidence="3" id="KW-0812">Transmembrane</keyword>
<dbReference type="GO" id="GO:0005634">
    <property type="term" value="C:nucleus"/>
    <property type="evidence" value="ECO:0007669"/>
    <property type="project" value="TreeGrafter"/>
</dbReference>
<evidence type="ECO:0000313" key="4">
    <source>
        <dbReference type="Proteomes" id="UP000504631"/>
    </source>
</evidence>
<keyword evidence="4" id="KW-1185">Reference proteome</keyword>
<protein>
    <recommendedName>
        <fullName evidence="2">Protein CNPPD1</fullName>
    </recommendedName>
</protein>
<dbReference type="GO" id="GO:0016538">
    <property type="term" value="F:cyclin-dependent protein serine/threonine kinase regulator activity"/>
    <property type="evidence" value="ECO:0007669"/>
    <property type="project" value="TreeGrafter"/>
</dbReference>
<comment type="similarity">
    <text evidence="1">Belongs to the CNPPD1 family.</text>
</comment>
<dbReference type="Proteomes" id="UP000504631">
    <property type="component" value="Unplaced"/>
</dbReference>
<organism evidence="4 5">
    <name type="scientific">Bombus vosnesenskii</name>
    <dbReference type="NCBI Taxonomy" id="207650"/>
    <lineage>
        <taxon>Eukaryota</taxon>
        <taxon>Metazoa</taxon>
        <taxon>Ecdysozoa</taxon>
        <taxon>Arthropoda</taxon>
        <taxon>Hexapoda</taxon>
        <taxon>Insecta</taxon>
        <taxon>Pterygota</taxon>
        <taxon>Neoptera</taxon>
        <taxon>Endopterygota</taxon>
        <taxon>Hymenoptera</taxon>
        <taxon>Apocrita</taxon>
        <taxon>Aculeata</taxon>
        <taxon>Apoidea</taxon>
        <taxon>Anthophila</taxon>
        <taxon>Apidae</taxon>
        <taxon>Bombus</taxon>
        <taxon>Pyrobombus</taxon>
    </lineage>
</organism>
<proteinExistence type="inferred from homology"/>
<reference evidence="5" key="1">
    <citation type="submission" date="2025-08" db="UniProtKB">
        <authorList>
            <consortium name="RefSeq"/>
        </authorList>
    </citation>
    <scope>IDENTIFICATION</scope>
    <source>
        <tissue evidence="5">Muscle</tissue>
    </source>
</reference>
<evidence type="ECO:0000256" key="2">
    <source>
        <dbReference type="ARBA" id="ARBA00040808"/>
    </source>
</evidence>
<evidence type="ECO:0000313" key="5">
    <source>
        <dbReference type="RefSeq" id="XP_033361424.1"/>
    </source>
</evidence>
<evidence type="ECO:0000256" key="3">
    <source>
        <dbReference type="SAM" id="Phobius"/>
    </source>
</evidence>
<dbReference type="Pfam" id="PF08613">
    <property type="entry name" value="Cyclin"/>
    <property type="match status" value="1"/>
</dbReference>
<evidence type="ECO:0000256" key="1">
    <source>
        <dbReference type="ARBA" id="ARBA00038508"/>
    </source>
</evidence>
<dbReference type="PANTHER" id="PTHR15615">
    <property type="match status" value="1"/>
</dbReference>
<dbReference type="RefSeq" id="XP_033361424.1">
    <property type="nucleotide sequence ID" value="XM_033505533.1"/>
</dbReference>
<gene>
    <name evidence="5" type="primary">LOC117239726</name>
</gene>
<dbReference type="InterPro" id="IPR013922">
    <property type="entry name" value="Cyclin_PHO80-like"/>
</dbReference>
<dbReference type="AlphaFoldDB" id="A0A6J3LBV5"/>
<dbReference type="GO" id="GO:0019901">
    <property type="term" value="F:protein kinase binding"/>
    <property type="evidence" value="ECO:0007669"/>
    <property type="project" value="InterPro"/>
</dbReference>
<dbReference type="CDD" id="cd20557">
    <property type="entry name" value="CYCLIN_ScPCL1-like"/>
    <property type="match status" value="1"/>
</dbReference>
<keyword evidence="3" id="KW-0472">Membrane</keyword>
<dbReference type="PANTHER" id="PTHR15615:SF108">
    <property type="entry name" value="PROTEIN CNPPD1"/>
    <property type="match status" value="1"/>
</dbReference>
<dbReference type="GO" id="GO:0000307">
    <property type="term" value="C:cyclin-dependent protein kinase holoenzyme complex"/>
    <property type="evidence" value="ECO:0007669"/>
    <property type="project" value="TreeGrafter"/>
</dbReference>
<dbReference type="KEGG" id="bvk:117239726"/>
<feature type="transmembrane region" description="Helical" evidence="3">
    <location>
        <begin position="221"/>
        <end position="241"/>
    </location>
</feature>
<accession>A0A6J3LBV5</accession>
<dbReference type="GeneID" id="117239726"/>
<keyword evidence="3" id="KW-1133">Transmembrane helix</keyword>
<name>A0A6J3LBV5_9HYME</name>
<sequence length="401" mass="45903">MSTMSRKRKTPSKLKSIGNHDEFLNRISKSLYYSKLPVTDCLSLPVTELAAELFTEVKGGYTLERLDVEEASRISRNACVSPCSLVLALLYLERLKDCNPEYLQQVAPSELFLVSLMVASKFLNDEGEDDEVFNAEWALSGDLTILQINQLEKDFLKAIDWTVFVHNQEFWERLQKLEKDVAYREAQKRGWFSYTELTCLMNSMQLIAVAQAVVNMSTICLATYTAGVITLLGSALVASYLPGTVLSPRQINNSTDMKTDCNPVMDITSLPIEIESISSEDILIDDFIYTSLSCNQSQENCEYIRINEATDANWKWWLNSMMIWLPEYSGLESTKTLRTANDKTEYADTSMTTKFLFDITMSDEPFIKFWKQILGIDLEILLHDWRYYANCVTKLTLDHQH</sequence>
<dbReference type="Gene3D" id="1.10.472.10">
    <property type="entry name" value="Cyclin-like"/>
    <property type="match status" value="1"/>
</dbReference>